<dbReference type="AlphaFoldDB" id="A0A445JXT1"/>
<keyword evidence="1" id="KW-0472">Membrane</keyword>
<dbReference type="PANTHER" id="PTHR33430:SF6">
    <property type="entry name" value="MATERNAL EFFECT EMBRYO ARREST PROTEIN"/>
    <property type="match status" value="1"/>
</dbReference>
<keyword evidence="3" id="KW-1185">Reference proteome</keyword>
<protein>
    <submittedName>
        <fullName evidence="2">Uncharacterized protein</fullName>
    </submittedName>
</protein>
<sequence length="112" mass="12204">MIALDGLVNVNSLFTIVVFEGLSLTTPGQHSLENNSFCDVGVDVAKKILIFEVFSFFFFSSLVALGLKLALNLLNNKDANEAFQTYINLKALRLDMLGSAIASIMGSLFSQH</sequence>
<feature type="transmembrane region" description="Helical" evidence="1">
    <location>
        <begin position="48"/>
        <end position="71"/>
    </location>
</feature>
<keyword evidence="1" id="KW-0812">Transmembrane</keyword>
<evidence type="ECO:0000313" key="3">
    <source>
        <dbReference type="Proteomes" id="UP000289340"/>
    </source>
</evidence>
<accession>A0A445JXT1</accession>
<organism evidence="2 3">
    <name type="scientific">Glycine soja</name>
    <name type="common">Wild soybean</name>
    <dbReference type="NCBI Taxonomy" id="3848"/>
    <lineage>
        <taxon>Eukaryota</taxon>
        <taxon>Viridiplantae</taxon>
        <taxon>Streptophyta</taxon>
        <taxon>Embryophyta</taxon>
        <taxon>Tracheophyta</taxon>
        <taxon>Spermatophyta</taxon>
        <taxon>Magnoliopsida</taxon>
        <taxon>eudicotyledons</taxon>
        <taxon>Gunneridae</taxon>
        <taxon>Pentapetalae</taxon>
        <taxon>rosids</taxon>
        <taxon>fabids</taxon>
        <taxon>Fabales</taxon>
        <taxon>Fabaceae</taxon>
        <taxon>Papilionoideae</taxon>
        <taxon>50 kb inversion clade</taxon>
        <taxon>NPAAA clade</taxon>
        <taxon>indigoferoid/millettioid clade</taxon>
        <taxon>Phaseoleae</taxon>
        <taxon>Glycine</taxon>
        <taxon>Glycine subgen. Soja</taxon>
    </lineage>
</organism>
<reference evidence="2 3" key="1">
    <citation type="submission" date="2018-09" db="EMBL/GenBank/DDBJ databases">
        <title>A high-quality reference genome of wild soybean provides a powerful tool to mine soybean genomes.</title>
        <authorList>
            <person name="Xie M."/>
            <person name="Chung C.Y.L."/>
            <person name="Li M.-W."/>
            <person name="Wong F.-L."/>
            <person name="Chan T.-F."/>
            <person name="Lam H.-M."/>
        </authorList>
    </citation>
    <scope>NUCLEOTIDE SEQUENCE [LARGE SCALE GENOMIC DNA]</scope>
    <source>
        <strain evidence="3">cv. W05</strain>
        <tissue evidence="2">Hypocotyl of etiolated seedlings</tissue>
    </source>
</reference>
<gene>
    <name evidence="2" type="ORF">D0Y65_018114</name>
</gene>
<name>A0A445JXT1_GLYSO</name>
<evidence type="ECO:0000313" key="2">
    <source>
        <dbReference type="EMBL" id="RZC03303.1"/>
    </source>
</evidence>
<dbReference type="EMBL" id="QZWG01000007">
    <property type="protein sequence ID" value="RZC03303.1"/>
    <property type="molecule type" value="Genomic_DNA"/>
</dbReference>
<dbReference type="Proteomes" id="UP000289340">
    <property type="component" value="Chromosome 7"/>
</dbReference>
<comment type="caution">
    <text evidence="2">The sequence shown here is derived from an EMBL/GenBank/DDBJ whole genome shotgun (WGS) entry which is preliminary data.</text>
</comment>
<evidence type="ECO:0000256" key="1">
    <source>
        <dbReference type="SAM" id="Phobius"/>
    </source>
</evidence>
<keyword evidence="1" id="KW-1133">Transmembrane helix</keyword>
<dbReference type="PANTHER" id="PTHR33430">
    <property type="entry name" value="MATERNAL EFFECT EMBRYO ARREST PROTEIN"/>
    <property type="match status" value="1"/>
</dbReference>
<dbReference type="Gramene" id="XM_028386438.1">
    <property type="protein sequence ID" value="XP_028242239.1"/>
    <property type="gene ID" value="LOC114420578"/>
</dbReference>
<proteinExistence type="predicted"/>